<name>A0ACA9PUV4_9GLOM</name>
<feature type="non-terminal residue" evidence="1">
    <location>
        <position position="1"/>
    </location>
</feature>
<accession>A0ACA9PUV4</accession>
<protein>
    <submittedName>
        <fullName evidence="1">23702_t:CDS:1</fullName>
    </submittedName>
</protein>
<organism evidence="1 2">
    <name type="scientific">Racocetra persica</name>
    <dbReference type="NCBI Taxonomy" id="160502"/>
    <lineage>
        <taxon>Eukaryota</taxon>
        <taxon>Fungi</taxon>
        <taxon>Fungi incertae sedis</taxon>
        <taxon>Mucoromycota</taxon>
        <taxon>Glomeromycotina</taxon>
        <taxon>Glomeromycetes</taxon>
        <taxon>Diversisporales</taxon>
        <taxon>Gigasporaceae</taxon>
        <taxon>Racocetra</taxon>
    </lineage>
</organism>
<gene>
    <name evidence="1" type="ORF">RPERSI_LOCUS11036</name>
</gene>
<reference evidence="1" key="1">
    <citation type="submission" date="2021-06" db="EMBL/GenBank/DDBJ databases">
        <authorList>
            <person name="Kallberg Y."/>
            <person name="Tangrot J."/>
            <person name="Rosling A."/>
        </authorList>
    </citation>
    <scope>NUCLEOTIDE SEQUENCE</scope>
    <source>
        <strain evidence="1">MA461A</strain>
    </source>
</reference>
<proteinExistence type="predicted"/>
<evidence type="ECO:0000313" key="2">
    <source>
        <dbReference type="Proteomes" id="UP000789920"/>
    </source>
</evidence>
<comment type="caution">
    <text evidence="1">The sequence shown here is derived from an EMBL/GenBank/DDBJ whole genome shotgun (WGS) entry which is preliminary data.</text>
</comment>
<sequence length="95" mass="11025">PGAKVKKLYDLIKSVYSEEYGEEDITKDEESEDEKAIEKQEKMQSTSSSELLTEPEEPTCESQIAYRNRKNISPIFASDSQREQKEVDFNRQTDQ</sequence>
<keyword evidence="2" id="KW-1185">Reference proteome</keyword>
<dbReference type="Proteomes" id="UP000789920">
    <property type="component" value="Unassembled WGS sequence"/>
</dbReference>
<dbReference type="EMBL" id="CAJVQC010022393">
    <property type="protein sequence ID" value="CAG8717718.1"/>
    <property type="molecule type" value="Genomic_DNA"/>
</dbReference>
<evidence type="ECO:0000313" key="1">
    <source>
        <dbReference type="EMBL" id="CAG8717718.1"/>
    </source>
</evidence>